<keyword evidence="5" id="KW-1185">Reference proteome</keyword>
<feature type="domain" description="PDZ" evidence="3">
    <location>
        <begin position="129"/>
        <end position="162"/>
    </location>
</feature>
<dbReference type="Gene3D" id="3.90.226.10">
    <property type="entry name" value="2-enoyl-CoA Hydratase, Chain A, domain 1"/>
    <property type="match status" value="1"/>
</dbReference>
<dbReference type="Proteomes" id="UP000759298">
    <property type="component" value="Unassembled WGS sequence"/>
</dbReference>
<dbReference type="SUPFAM" id="SSF52096">
    <property type="entry name" value="ClpP/crotonase"/>
    <property type="match status" value="1"/>
</dbReference>
<dbReference type="EMBL" id="JAHWXP010000001">
    <property type="protein sequence ID" value="MBY8335663.1"/>
    <property type="molecule type" value="Genomic_DNA"/>
</dbReference>
<name>A0ABS7PAZ8_9SPHN</name>
<dbReference type="Pfam" id="PF17820">
    <property type="entry name" value="PDZ_6"/>
    <property type="match status" value="1"/>
</dbReference>
<dbReference type="Gene3D" id="2.30.42.10">
    <property type="match status" value="1"/>
</dbReference>
<dbReference type="Pfam" id="PF03572">
    <property type="entry name" value="Peptidase_S41"/>
    <property type="match status" value="1"/>
</dbReference>
<reference evidence="4 5" key="1">
    <citation type="submission" date="2021-07" db="EMBL/GenBank/DDBJ databases">
        <title>Alteriqipengyuania abyssalis NZ-12B nov, sp.nov isolated from deep sea sponge in pacific ocean.</title>
        <authorList>
            <person name="Tareen S."/>
            <person name="Wink J."/>
        </authorList>
    </citation>
    <scope>NUCLEOTIDE SEQUENCE [LARGE SCALE GENOMIC DNA]</scope>
    <source>
        <strain evidence="4 5">NZ-12B</strain>
    </source>
</reference>
<dbReference type="InterPro" id="IPR029045">
    <property type="entry name" value="ClpP/crotonase-like_dom_sf"/>
</dbReference>
<dbReference type="InterPro" id="IPR036034">
    <property type="entry name" value="PDZ_sf"/>
</dbReference>
<dbReference type="InterPro" id="IPR041489">
    <property type="entry name" value="PDZ_6"/>
</dbReference>
<feature type="chain" id="PRO_5046426490" evidence="1">
    <location>
        <begin position="23"/>
        <end position="431"/>
    </location>
</feature>
<dbReference type="InterPro" id="IPR005151">
    <property type="entry name" value="Tail-specific_protease"/>
</dbReference>
<dbReference type="SUPFAM" id="SSF50156">
    <property type="entry name" value="PDZ domain-like"/>
    <property type="match status" value="1"/>
</dbReference>
<gene>
    <name evidence="4" type="ORF">KYN89_01250</name>
</gene>
<protein>
    <submittedName>
        <fullName evidence="4">PDZ domain-containing protein</fullName>
    </submittedName>
</protein>
<feature type="signal peptide" evidence="1">
    <location>
        <begin position="1"/>
        <end position="22"/>
    </location>
</feature>
<evidence type="ECO:0000259" key="2">
    <source>
        <dbReference type="Pfam" id="PF03572"/>
    </source>
</evidence>
<comment type="caution">
    <text evidence="4">The sequence shown here is derived from an EMBL/GenBank/DDBJ whole genome shotgun (WGS) entry which is preliminary data.</text>
</comment>
<proteinExistence type="predicted"/>
<organism evidence="4 5">
    <name type="scientific">Alteriqipengyuania abyssalis</name>
    <dbReference type="NCBI Taxonomy" id="2860200"/>
    <lineage>
        <taxon>Bacteria</taxon>
        <taxon>Pseudomonadati</taxon>
        <taxon>Pseudomonadota</taxon>
        <taxon>Alphaproteobacteria</taxon>
        <taxon>Sphingomonadales</taxon>
        <taxon>Erythrobacteraceae</taxon>
        <taxon>Alteriqipengyuania</taxon>
    </lineage>
</organism>
<evidence type="ECO:0000313" key="5">
    <source>
        <dbReference type="Proteomes" id="UP000759298"/>
    </source>
</evidence>
<evidence type="ECO:0000313" key="4">
    <source>
        <dbReference type="EMBL" id="MBY8335663.1"/>
    </source>
</evidence>
<accession>A0ABS7PAZ8</accession>
<evidence type="ECO:0000256" key="1">
    <source>
        <dbReference type="SAM" id="SignalP"/>
    </source>
</evidence>
<keyword evidence="1" id="KW-0732">Signal</keyword>
<dbReference type="RefSeq" id="WP_222823443.1">
    <property type="nucleotide sequence ID" value="NZ_JAHWXP010000001.1"/>
</dbReference>
<feature type="domain" description="Tail specific protease" evidence="2">
    <location>
        <begin position="253"/>
        <end position="365"/>
    </location>
</feature>
<sequence length="431" mass="46222">MRKIALGCLLLASLSASMPVAAQDAASESAPDAAAFDAAAAWEEFEHLLRDKYAYIERDDIDVEAQLDRSRALAAKAPDKAALRRIMHRTALTFMDPHLIVGPFEDDDYAIVMTAADLDARFKEGRALIVDVRRGSPAFDAGLRPGDEVLSIGGTPAKDAAQAPFGEVLPDPTAAQLDYGLTLAVNGRRKGDRSLKVRTATGQTRTFELASMRDWANSLRERKLVDLSFVGTGGDVAVLTPLNSLGDNGTIPAFDAAMKEAIGAGARAIILDMRETPSGGNTEVGRSIIGHFTDRVSPYQMHRIPALEREFTVPRQFVEYVFPREPRFDGPVVVLHGRWTGSMGEGIVIGMDAATNATTIGSNMGDLLGGLWNEQLELSGARVDLGGEALFHVDGTPREDYVAAIPIEPASTGADGSDPAIARALKLLEKR</sequence>
<evidence type="ECO:0000259" key="3">
    <source>
        <dbReference type="Pfam" id="PF17820"/>
    </source>
</evidence>